<feature type="region of interest" description="Disordered" evidence="2">
    <location>
        <begin position="26"/>
        <end position="112"/>
    </location>
</feature>
<dbReference type="InterPro" id="IPR019734">
    <property type="entry name" value="TPR_rpt"/>
</dbReference>
<dbReference type="GeneID" id="28976571"/>
<dbReference type="Gene3D" id="1.25.40.10">
    <property type="entry name" value="Tetratricopeptide repeat domain"/>
    <property type="match status" value="3"/>
</dbReference>
<feature type="repeat" description="TPR" evidence="1">
    <location>
        <begin position="536"/>
        <end position="569"/>
    </location>
</feature>
<dbReference type="OMA" id="SSPNMKF"/>
<dbReference type="OrthoDB" id="9991317at2759"/>
<evidence type="ECO:0000256" key="2">
    <source>
        <dbReference type="SAM" id="MobiDB-lite"/>
    </source>
</evidence>
<protein>
    <recommendedName>
        <fullName evidence="5">TPR-like protein</fullName>
    </recommendedName>
</protein>
<dbReference type="EMBL" id="KQ474075">
    <property type="protein sequence ID" value="KPV77040.1"/>
    <property type="molecule type" value="Genomic_DNA"/>
</dbReference>
<feature type="compositionally biased region" description="Acidic residues" evidence="2">
    <location>
        <begin position="900"/>
        <end position="917"/>
    </location>
</feature>
<feature type="region of interest" description="Disordered" evidence="2">
    <location>
        <begin position="604"/>
        <end position="624"/>
    </location>
</feature>
<accession>A0A194S995</accession>
<keyword evidence="4" id="KW-1185">Reference proteome</keyword>
<sequence>MQDLVPELSGFVPRQRAASLSFALDPALAQPGPSSSGSRAFKSQGDPYWDDEDGEGEYGAYDDDHSDDETDAEDEYAAATQGTDAARRSRVSAGGLLGGNGAVGAADKGKGRADDQDLFALDDDDGDEDLGRLISAIRDSTSTGVGGATALDREFDKSIADELDAFDPDLMDDLTVGVKGRKRRRGGRGRPRRRRNEMPPSPEVQRLIGQATAAYSNGSHHEAIELFSEVIRIDPVITQAWYTLATIYEELEDREKSIQCKIVATHLRGSQGVADWADIGRECRDIGLLHQAIYCFTQAIKGDKEDVDAMWDRAILLKLSGATNMAIRAFFALLSLLPHDPGVLRELAPLLAATDQYARATQLLLSAFEHYRALVRIVTEDTAGLLNTYGYPDLETLADFLLSQRQYAETVRIVRQGVRWLQGRECEGGWDEAQDDREYDEQRKVRPGWETSAMGFEDANLYELDVRLRSRLGLARLGMGMLDEAQRHFDIVTSEDAAEFPELFGAIGDSYFARRMCDEALNVYLQLTDNEETNSPTVWFKVGQCYQALNALDDARECFENVVAEEPANLEAKLALAKCLEQCGDPQRALVLIKEVISRREAERDDSEEVEVDADGKRRRRPYLSREERQAARIRRENVEHDRHAEFQIAFSRLQELDEGVLEGDDEALNQWLELATGLVDSFRSTTQLFPSDFKRKFTGMFRYRRRGKRSQQVEVEEEADHMANRLQRSLISDEDNEVEETSFRGLDFDGWVDFLLKFAFRLALVDEIELAAEVLLHVREAGVFRQEEARERALRFGLIACYVHAGLFEQAQKELRWFLLGRQYEVEPVRLLHVILSKHASAVEAFNDARLVKFFLRQLKHTVARVVGKGGASGDADGARSSSPVVSRKGKGRAVEPQAADEDGDADADARDEDEEEARRAGAFEPTKLSPVLFATYGHMLLTSSSYQNAIIYYLRADALDPEQPLIKLSLAVAYLQRAMSRKTDNRQHQVAQAFAFLNEYSKLRGECAETEFNLARAFHHLGIQGRAVDHYRKVLSIVSTSTDAMPVDATDGDAEPSPTARALEAAQSGVAKAAAYNLWLLYIMADRADLARAIAAKWLAV</sequence>
<dbReference type="InterPro" id="IPR039340">
    <property type="entry name" value="Tfc4/TFIIIC-102/Sfc4"/>
</dbReference>
<name>A0A194S995_RHOGW</name>
<dbReference type="SMART" id="SM00028">
    <property type="entry name" value="TPR"/>
    <property type="match status" value="10"/>
</dbReference>
<feature type="region of interest" description="Disordered" evidence="2">
    <location>
        <begin position="177"/>
        <end position="204"/>
    </location>
</feature>
<dbReference type="PANTHER" id="PTHR23082:SF0">
    <property type="entry name" value="GENERAL TRANSCRIPTION FACTOR 3C POLYPEPTIDE 3"/>
    <property type="match status" value="1"/>
</dbReference>
<evidence type="ECO:0000313" key="3">
    <source>
        <dbReference type="EMBL" id="KPV77040.1"/>
    </source>
</evidence>
<gene>
    <name evidence="3" type="ORF">RHOBADRAFT_52003</name>
</gene>
<dbReference type="RefSeq" id="XP_018273089.1">
    <property type="nucleotide sequence ID" value="XM_018416123.1"/>
</dbReference>
<feature type="compositionally biased region" description="Basic residues" evidence="2">
    <location>
        <begin position="179"/>
        <end position="195"/>
    </location>
</feature>
<feature type="repeat" description="TPR" evidence="1">
    <location>
        <begin position="932"/>
        <end position="965"/>
    </location>
</feature>
<evidence type="ECO:0000256" key="1">
    <source>
        <dbReference type="PROSITE-ProRule" id="PRU00339"/>
    </source>
</evidence>
<dbReference type="PANTHER" id="PTHR23082">
    <property type="entry name" value="TRANSCRIPTION INITIATION FACTOR IIIC TFIIIC , POLYPEPTIDE 3-RELATED"/>
    <property type="match status" value="1"/>
</dbReference>
<dbReference type="STRING" id="578459.A0A194S995"/>
<evidence type="ECO:0008006" key="5">
    <source>
        <dbReference type="Google" id="ProtNLM"/>
    </source>
</evidence>
<feature type="compositionally biased region" description="Acidic residues" evidence="2">
    <location>
        <begin position="604"/>
        <end position="613"/>
    </location>
</feature>
<feature type="compositionally biased region" description="Acidic residues" evidence="2">
    <location>
        <begin position="48"/>
        <end position="76"/>
    </location>
</feature>
<dbReference type="AlphaFoldDB" id="A0A194S995"/>
<dbReference type="GO" id="GO:0000127">
    <property type="term" value="C:transcription factor TFIIIC complex"/>
    <property type="evidence" value="ECO:0007669"/>
    <property type="project" value="TreeGrafter"/>
</dbReference>
<dbReference type="SUPFAM" id="SSF48452">
    <property type="entry name" value="TPR-like"/>
    <property type="match status" value="3"/>
</dbReference>
<proteinExistence type="predicted"/>
<reference evidence="3 4" key="1">
    <citation type="journal article" date="2015" name="Front. Microbiol.">
        <title>Genome sequence of the plant growth promoting endophytic yeast Rhodotorula graminis WP1.</title>
        <authorList>
            <person name="Firrincieli A."/>
            <person name="Otillar R."/>
            <person name="Salamov A."/>
            <person name="Schmutz J."/>
            <person name="Khan Z."/>
            <person name="Redman R.S."/>
            <person name="Fleck N.D."/>
            <person name="Lindquist E."/>
            <person name="Grigoriev I.V."/>
            <person name="Doty S.L."/>
        </authorList>
    </citation>
    <scope>NUCLEOTIDE SEQUENCE [LARGE SCALE GENOMIC DNA]</scope>
    <source>
        <strain evidence="3 4">WP1</strain>
    </source>
</reference>
<dbReference type="Pfam" id="PF13181">
    <property type="entry name" value="TPR_8"/>
    <property type="match status" value="1"/>
</dbReference>
<keyword evidence="1" id="KW-0802">TPR repeat</keyword>
<dbReference type="InterPro" id="IPR011990">
    <property type="entry name" value="TPR-like_helical_dom_sf"/>
</dbReference>
<dbReference type="PROSITE" id="PS50005">
    <property type="entry name" value="TPR"/>
    <property type="match status" value="2"/>
</dbReference>
<organism evidence="3 4">
    <name type="scientific">Rhodotorula graminis (strain WP1)</name>
    <dbReference type="NCBI Taxonomy" id="578459"/>
    <lineage>
        <taxon>Eukaryota</taxon>
        <taxon>Fungi</taxon>
        <taxon>Dikarya</taxon>
        <taxon>Basidiomycota</taxon>
        <taxon>Pucciniomycotina</taxon>
        <taxon>Microbotryomycetes</taxon>
        <taxon>Sporidiobolales</taxon>
        <taxon>Sporidiobolaceae</taxon>
        <taxon>Rhodotorula</taxon>
    </lineage>
</organism>
<feature type="region of interest" description="Disordered" evidence="2">
    <location>
        <begin position="870"/>
        <end position="923"/>
    </location>
</feature>
<evidence type="ECO:0000313" key="4">
    <source>
        <dbReference type="Proteomes" id="UP000053890"/>
    </source>
</evidence>
<feature type="compositionally biased region" description="Low complexity" evidence="2">
    <location>
        <begin position="875"/>
        <end position="884"/>
    </location>
</feature>
<dbReference type="GO" id="GO:0006383">
    <property type="term" value="P:transcription by RNA polymerase III"/>
    <property type="evidence" value="ECO:0007669"/>
    <property type="project" value="InterPro"/>
</dbReference>
<dbReference type="Pfam" id="PF14559">
    <property type="entry name" value="TPR_19"/>
    <property type="match status" value="1"/>
</dbReference>
<dbReference type="Proteomes" id="UP000053890">
    <property type="component" value="Unassembled WGS sequence"/>
</dbReference>